<sequence>MRERLLEILFTFTGTKKQGFKYYSSLTDLVNIIHAYTKIGTVHVIRDFIKEFLEEGILEYKDEHFEIKEWQDCNPFTIKRLPDYLLLTHKLEDKSLRVNYYDYRVMLYIDFHFRHKICPLFEECKKEAGVRGSSLWASEIEYSSCASIAKNTGLSLCMVRHILHKLRFYFGDRFYYKPDEIERMKREHHWSRTNTINLPPRREWKKIFEDKVKSICGDDIVLNLPKFVYYEQWAPYSKLHKRELKNNTPKYLQTRFITFLKMKDHNDSQIKKMEEGVEKWKNQKESWESYKLTIINELENMRLDGIICEMVENRIITKLHSIRDISKMDKLLDLVVKHCDDMNRLIPALISFN</sequence>
<name>A0A8S5MMJ3_9CAUD</name>
<organism evidence="1">
    <name type="scientific">Siphoviridae sp. ctxc31</name>
    <dbReference type="NCBI Taxonomy" id="2826520"/>
    <lineage>
        <taxon>Viruses</taxon>
        <taxon>Duplodnaviria</taxon>
        <taxon>Heunggongvirae</taxon>
        <taxon>Uroviricota</taxon>
        <taxon>Caudoviricetes</taxon>
    </lineage>
</organism>
<proteinExistence type="predicted"/>
<dbReference type="EMBL" id="BK014938">
    <property type="protein sequence ID" value="DAD83494.1"/>
    <property type="molecule type" value="Genomic_DNA"/>
</dbReference>
<evidence type="ECO:0000313" key="1">
    <source>
        <dbReference type="EMBL" id="DAD83494.1"/>
    </source>
</evidence>
<protein>
    <submittedName>
        <fullName evidence="1">Uncharacterized protein</fullName>
    </submittedName>
</protein>
<reference evidence="1" key="1">
    <citation type="journal article" date="2021" name="Proc. Natl. Acad. Sci. U.S.A.">
        <title>A Catalog of Tens of Thousands of Viruses from Human Metagenomes Reveals Hidden Associations with Chronic Diseases.</title>
        <authorList>
            <person name="Tisza M.J."/>
            <person name="Buck C.B."/>
        </authorList>
    </citation>
    <scope>NUCLEOTIDE SEQUENCE</scope>
    <source>
        <strain evidence="1">Ctxc31</strain>
    </source>
</reference>
<accession>A0A8S5MMJ3</accession>